<gene>
    <name evidence="2" type="ORF">TWF694_010147</name>
</gene>
<sequence length="861" mass="96673">MESPVSPISLNSTSPFPFSPGPLSPLTPKRPATYEEQLRDRYIQHEEDSYMELISKCSNLGISLDQVPEPKFFSCELHTNLLHEIKGGDDGEHCQNMSKDPTGLWAEHTSMALNRVTNPSAPFPNRLAQLCYNAEIRNCTHEDCVHERGVLDLTAPPCQWHKFREWAIALIACQACCTHAERLERQHSHMVGAVLLCHVLIRDYKLQSKPMERYLKGGRQYDIDPFEICEIVYWMLTVQTHIGLCLKMKGTWGPSFLPDDVVVPAVAVARERAKKLGVCLYRLQKLVDVAERKQADLPGIMEMARHYPGLTHSGKGPTAPEYDADLYHGKCTPELCPPNRVDTTLKPQLHKCAIDKRSSCADVQYSVEELEKSIEECGVSAWSIQKPVPQPAGVEDKVLAISHVSIDGTGAGPDPKNDQNNTSSVHGCLDKYWRTLAGKLGCTAIWWDAISLPTSPTVRKKEIDSMHHKYAAATHVLVHDNYLLNFKWADDGSPCVALVLSTWFTRGWTALELHAAKSVKVLFKGLTPGNPIIKDLDHDILAADPRYATRGYWIASSIIRRLRRPVESTSDMLSIIRPRVTCKREDRTTIAGLLAGLEPTDCPECLEIPSDSTSDRIRAHRDEHTSRRVFTKLRKIGYASLMHGRKTISESGPWCWAPREVHDIPVESMGVDIDAEGFNLHLPADMLDISKDGALLGNWRLYLVSEEDAKHNITAIPDADYEISKNVDEALVEWEKCAILRQPFRVGEEGVLVSLVGTHSYPEKDKARVLDCRYIGAVIVRRERDENDSDKGVTPERSMNAMVWFGNDEGKPRLRTLDVVRFRADSTYGGSNADEDGWEEVVPSPVLTRVVTWGKNLKMKF</sequence>
<proteinExistence type="predicted"/>
<dbReference type="AlphaFoldDB" id="A0AAV9X904"/>
<accession>A0AAV9X904</accession>
<comment type="caution">
    <text evidence="2">The sequence shown here is derived from an EMBL/GenBank/DDBJ whole genome shotgun (WGS) entry which is preliminary data.</text>
</comment>
<keyword evidence="3" id="KW-1185">Reference proteome</keyword>
<feature type="region of interest" description="Disordered" evidence="1">
    <location>
        <begin position="1"/>
        <end position="30"/>
    </location>
</feature>
<dbReference type="EMBL" id="JAVHJO010000007">
    <property type="protein sequence ID" value="KAK6538568.1"/>
    <property type="molecule type" value="Genomic_DNA"/>
</dbReference>
<dbReference type="PANTHER" id="PTHR39596">
    <property type="match status" value="1"/>
</dbReference>
<evidence type="ECO:0008006" key="4">
    <source>
        <dbReference type="Google" id="ProtNLM"/>
    </source>
</evidence>
<name>A0AAV9X904_9PEZI</name>
<evidence type="ECO:0000256" key="1">
    <source>
        <dbReference type="SAM" id="MobiDB-lite"/>
    </source>
</evidence>
<evidence type="ECO:0000313" key="2">
    <source>
        <dbReference type="EMBL" id="KAK6538568.1"/>
    </source>
</evidence>
<organism evidence="2 3">
    <name type="scientific">Orbilia ellipsospora</name>
    <dbReference type="NCBI Taxonomy" id="2528407"/>
    <lineage>
        <taxon>Eukaryota</taxon>
        <taxon>Fungi</taxon>
        <taxon>Dikarya</taxon>
        <taxon>Ascomycota</taxon>
        <taxon>Pezizomycotina</taxon>
        <taxon>Orbiliomycetes</taxon>
        <taxon>Orbiliales</taxon>
        <taxon>Orbiliaceae</taxon>
        <taxon>Orbilia</taxon>
    </lineage>
</organism>
<reference evidence="2 3" key="1">
    <citation type="submission" date="2019-10" db="EMBL/GenBank/DDBJ databases">
        <authorList>
            <person name="Palmer J.M."/>
        </authorList>
    </citation>
    <scope>NUCLEOTIDE SEQUENCE [LARGE SCALE GENOMIC DNA]</scope>
    <source>
        <strain evidence="2 3">TWF694</strain>
    </source>
</reference>
<evidence type="ECO:0000313" key="3">
    <source>
        <dbReference type="Proteomes" id="UP001365542"/>
    </source>
</evidence>
<dbReference type="PANTHER" id="PTHR39596:SF2">
    <property type="entry name" value="HET DOMAIN PROTEIN (AFU_ORTHOLOGUE AFUA_1G17550)-RELATED"/>
    <property type="match status" value="1"/>
</dbReference>
<dbReference type="Proteomes" id="UP001365542">
    <property type="component" value="Unassembled WGS sequence"/>
</dbReference>
<protein>
    <recommendedName>
        <fullName evidence="4">Heterokaryon incompatibility domain-containing protein</fullName>
    </recommendedName>
</protein>
<feature type="compositionally biased region" description="Polar residues" evidence="1">
    <location>
        <begin position="1"/>
        <end position="11"/>
    </location>
</feature>